<dbReference type="InterPro" id="IPR050266">
    <property type="entry name" value="AB_hydrolase_sf"/>
</dbReference>
<dbReference type="Pfam" id="PF00561">
    <property type="entry name" value="Abhydrolase_1"/>
    <property type="match status" value="1"/>
</dbReference>
<dbReference type="PANTHER" id="PTHR43798">
    <property type="entry name" value="MONOACYLGLYCEROL LIPASE"/>
    <property type="match status" value="1"/>
</dbReference>
<name>A0ABP9HC92_9FLAO</name>
<gene>
    <name evidence="2" type="ORF">GCM10023315_15900</name>
</gene>
<dbReference type="Gene3D" id="3.40.50.1820">
    <property type="entry name" value="alpha/beta hydrolase"/>
    <property type="match status" value="1"/>
</dbReference>
<dbReference type="PANTHER" id="PTHR43798:SF33">
    <property type="entry name" value="HYDROLASE, PUTATIVE (AFU_ORTHOLOGUE AFUA_2G14860)-RELATED"/>
    <property type="match status" value="1"/>
</dbReference>
<dbReference type="EMBL" id="BAABJK010000004">
    <property type="protein sequence ID" value="GAA4967311.1"/>
    <property type="molecule type" value="Genomic_DNA"/>
</dbReference>
<reference evidence="3" key="1">
    <citation type="journal article" date="2019" name="Int. J. Syst. Evol. Microbiol.">
        <title>The Global Catalogue of Microorganisms (GCM) 10K type strain sequencing project: providing services to taxonomists for standard genome sequencing and annotation.</title>
        <authorList>
            <consortium name="The Broad Institute Genomics Platform"/>
            <consortium name="The Broad Institute Genome Sequencing Center for Infectious Disease"/>
            <person name="Wu L."/>
            <person name="Ma J."/>
        </authorList>
    </citation>
    <scope>NUCLEOTIDE SEQUENCE [LARGE SCALE GENOMIC DNA]</scope>
    <source>
        <strain evidence="3">JCM 18287</strain>
    </source>
</reference>
<organism evidence="2 3">
    <name type="scientific">Algibacter aquimarinus</name>
    <dbReference type="NCBI Taxonomy" id="1136748"/>
    <lineage>
        <taxon>Bacteria</taxon>
        <taxon>Pseudomonadati</taxon>
        <taxon>Bacteroidota</taxon>
        <taxon>Flavobacteriia</taxon>
        <taxon>Flavobacteriales</taxon>
        <taxon>Flavobacteriaceae</taxon>
        <taxon>Algibacter</taxon>
    </lineage>
</organism>
<dbReference type="InterPro" id="IPR000073">
    <property type="entry name" value="AB_hydrolase_1"/>
</dbReference>
<dbReference type="InterPro" id="IPR029058">
    <property type="entry name" value="AB_hydrolase_fold"/>
</dbReference>
<keyword evidence="3" id="KW-1185">Reference proteome</keyword>
<dbReference type="GO" id="GO:0016787">
    <property type="term" value="F:hydrolase activity"/>
    <property type="evidence" value="ECO:0007669"/>
    <property type="project" value="UniProtKB-KW"/>
</dbReference>
<protein>
    <submittedName>
        <fullName evidence="2">Alpha/beta hydrolase</fullName>
    </submittedName>
</protein>
<sequence length="300" mass="33911">MSCNILLILYLKDESNKLSVMKLIKKLALIVLILSAYPLVAQENAFQVEIIGNGEPVLLFPGFTCTGEVWKDVVNELSKTNECHVFTFAGFGKVAPIGKPWLPKIKERIEAYISSKNLKNVTIIGHSLGGTLALWLASEDKSKLKKIIVVDALPSIGALMMPNFNSDNISYDNPYSNQILQMNAKDFEKMANQFASGMSLNKKKQATIKKWIIEADRETYVHGYTDLLKLDLREDISRITTSVSILAATQPYGKENVKVNFEKQYKNLKDYIIKYADDSAHFIMYDQPEWFLNTIKAELD</sequence>
<evidence type="ECO:0000259" key="1">
    <source>
        <dbReference type="Pfam" id="PF00561"/>
    </source>
</evidence>
<proteinExistence type="predicted"/>
<keyword evidence="2" id="KW-0378">Hydrolase</keyword>
<dbReference type="SUPFAM" id="SSF53474">
    <property type="entry name" value="alpha/beta-Hydrolases"/>
    <property type="match status" value="1"/>
</dbReference>
<feature type="domain" description="AB hydrolase-1" evidence="1">
    <location>
        <begin position="56"/>
        <end position="164"/>
    </location>
</feature>
<dbReference type="Proteomes" id="UP001501692">
    <property type="component" value="Unassembled WGS sequence"/>
</dbReference>
<evidence type="ECO:0000313" key="3">
    <source>
        <dbReference type="Proteomes" id="UP001501692"/>
    </source>
</evidence>
<evidence type="ECO:0000313" key="2">
    <source>
        <dbReference type="EMBL" id="GAA4967311.1"/>
    </source>
</evidence>
<accession>A0ABP9HC92</accession>
<comment type="caution">
    <text evidence="2">The sequence shown here is derived from an EMBL/GenBank/DDBJ whole genome shotgun (WGS) entry which is preliminary data.</text>
</comment>